<evidence type="ECO:0000313" key="2">
    <source>
        <dbReference type="EMBL" id="SVE34139.1"/>
    </source>
</evidence>
<feature type="domain" description="Mandelate racemase/muconate lactonizing enzyme C-terminal" evidence="1">
    <location>
        <begin position="111"/>
        <end position="207"/>
    </location>
</feature>
<dbReference type="InterPro" id="IPR013342">
    <property type="entry name" value="Mandelate_racemase_C"/>
</dbReference>
<dbReference type="Gene3D" id="3.20.20.120">
    <property type="entry name" value="Enolase-like C-terminal domain"/>
    <property type="match status" value="1"/>
</dbReference>
<dbReference type="InterPro" id="IPR034593">
    <property type="entry name" value="DgoD-like"/>
</dbReference>
<dbReference type="SUPFAM" id="SSF54826">
    <property type="entry name" value="Enolase N-terminal domain-like"/>
    <property type="match status" value="1"/>
</dbReference>
<name>A0A383CPY8_9ZZZZ</name>
<dbReference type="AlphaFoldDB" id="A0A383CPY8"/>
<gene>
    <name evidence="2" type="ORF">METZ01_LOCUS486993</name>
</gene>
<dbReference type="EMBL" id="UINC01210605">
    <property type="protein sequence ID" value="SVE34139.1"/>
    <property type="molecule type" value="Genomic_DNA"/>
</dbReference>
<feature type="non-terminal residue" evidence="2">
    <location>
        <position position="239"/>
    </location>
</feature>
<protein>
    <recommendedName>
        <fullName evidence="1">Mandelate racemase/muconate lactonizing enzyme C-terminal domain-containing protein</fullName>
    </recommendedName>
</protein>
<dbReference type="InterPro" id="IPR029017">
    <property type="entry name" value="Enolase-like_N"/>
</dbReference>
<dbReference type="InterPro" id="IPR036849">
    <property type="entry name" value="Enolase-like_C_sf"/>
</dbReference>
<accession>A0A383CPY8</accession>
<dbReference type="Pfam" id="PF13378">
    <property type="entry name" value="MR_MLE_C"/>
    <property type="match status" value="1"/>
</dbReference>
<evidence type="ECO:0000259" key="1">
    <source>
        <dbReference type="SMART" id="SM00922"/>
    </source>
</evidence>
<dbReference type="PANTHER" id="PTHR48080">
    <property type="entry name" value="D-GALACTONATE DEHYDRATASE-RELATED"/>
    <property type="match status" value="1"/>
</dbReference>
<sequence length="239" mass="26503">FQINPKLAARYADQKPRFAGMDQQTVFKVSTDNGIVGYGDSTSHVTMSDQEIDRLIDRSPFDFINGALPNGLMGALYDVMGKHIGQPAYKLMGPKVRDRVPVAAWTRSTSPEDLPKEIQRAAAEGYMMFKMHTAAYFDVLELVSAVEAVAPNGFKMHFDFNHNRPAAQVIRLIYELEKSPVMGVIEDPLVWSDIGGWRRLRKQTMIPLLMHVPQLGGGPEIINGCADLYMVGHGLGPSL</sequence>
<dbReference type="InterPro" id="IPR029065">
    <property type="entry name" value="Enolase_C-like"/>
</dbReference>
<feature type="non-terminal residue" evidence="2">
    <location>
        <position position="1"/>
    </location>
</feature>
<reference evidence="2" key="1">
    <citation type="submission" date="2018-05" db="EMBL/GenBank/DDBJ databases">
        <authorList>
            <person name="Lanie J.A."/>
            <person name="Ng W.-L."/>
            <person name="Kazmierczak K.M."/>
            <person name="Andrzejewski T.M."/>
            <person name="Davidsen T.M."/>
            <person name="Wayne K.J."/>
            <person name="Tettelin H."/>
            <person name="Glass J.I."/>
            <person name="Rusch D."/>
            <person name="Podicherti R."/>
            <person name="Tsui H.-C.T."/>
            <person name="Winkler M.E."/>
        </authorList>
    </citation>
    <scope>NUCLEOTIDE SEQUENCE</scope>
</reference>
<dbReference type="Gene3D" id="3.30.390.10">
    <property type="entry name" value="Enolase-like, N-terminal domain"/>
    <property type="match status" value="1"/>
</dbReference>
<dbReference type="SUPFAM" id="SSF51604">
    <property type="entry name" value="Enolase C-terminal domain-like"/>
    <property type="match status" value="1"/>
</dbReference>
<proteinExistence type="predicted"/>
<organism evidence="2">
    <name type="scientific">marine metagenome</name>
    <dbReference type="NCBI Taxonomy" id="408172"/>
    <lineage>
        <taxon>unclassified sequences</taxon>
        <taxon>metagenomes</taxon>
        <taxon>ecological metagenomes</taxon>
    </lineage>
</organism>
<dbReference type="SMART" id="SM00922">
    <property type="entry name" value="MR_MLE"/>
    <property type="match status" value="1"/>
</dbReference>